<evidence type="ECO:0000256" key="1">
    <source>
        <dbReference type="ARBA" id="ARBA00023015"/>
    </source>
</evidence>
<dbReference type="RefSeq" id="WP_205349993.1">
    <property type="nucleotide sequence ID" value="NZ_JAFEUP010000006.1"/>
</dbReference>
<dbReference type="PROSITE" id="PS51078">
    <property type="entry name" value="ICLR_ED"/>
    <property type="match status" value="1"/>
</dbReference>
<evidence type="ECO:0000313" key="6">
    <source>
        <dbReference type="EMBL" id="MBM7062811.1"/>
    </source>
</evidence>
<organism evidence="6 7">
    <name type="scientific">Zestomonas insulae</name>
    <dbReference type="NCBI Taxonomy" id="2809017"/>
    <lineage>
        <taxon>Bacteria</taxon>
        <taxon>Pseudomonadati</taxon>
        <taxon>Pseudomonadota</taxon>
        <taxon>Gammaproteobacteria</taxon>
        <taxon>Pseudomonadales</taxon>
        <taxon>Pseudomonadaceae</taxon>
        <taxon>Zestomonas</taxon>
    </lineage>
</organism>
<dbReference type="PANTHER" id="PTHR30136:SF8">
    <property type="entry name" value="TRANSCRIPTIONAL REGULATORY PROTEIN"/>
    <property type="match status" value="1"/>
</dbReference>
<dbReference type="Pfam" id="PF09339">
    <property type="entry name" value="HTH_IclR"/>
    <property type="match status" value="1"/>
</dbReference>
<feature type="domain" description="IclR-ED" evidence="5">
    <location>
        <begin position="79"/>
        <end position="258"/>
    </location>
</feature>
<accession>A0ABS2IIB7</accession>
<feature type="domain" description="HTH iclR-type" evidence="4">
    <location>
        <begin position="16"/>
        <end position="78"/>
    </location>
</feature>
<dbReference type="Gene3D" id="3.30.450.40">
    <property type="match status" value="1"/>
</dbReference>
<keyword evidence="7" id="KW-1185">Reference proteome</keyword>
<protein>
    <submittedName>
        <fullName evidence="6">IclR family transcriptional regulator</fullName>
    </submittedName>
</protein>
<evidence type="ECO:0000256" key="2">
    <source>
        <dbReference type="ARBA" id="ARBA00023125"/>
    </source>
</evidence>
<dbReference type="Gene3D" id="1.10.10.10">
    <property type="entry name" value="Winged helix-like DNA-binding domain superfamily/Winged helix DNA-binding domain"/>
    <property type="match status" value="1"/>
</dbReference>
<dbReference type="InterPro" id="IPR029016">
    <property type="entry name" value="GAF-like_dom_sf"/>
</dbReference>
<evidence type="ECO:0000313" key="7">
    <source>
        <dbReference type="Proteomes" id="UP000717995"/>
    </source>
</evidence>
<comment type="caution">
    <text evidence="6">The sequence shown here is derived from an EMBL/GenBank/DDBJ whole genome shotgun (WGS) entry which is preliminary data.</text>
</comment>
<keyword evidence="3" id="KW-0804">Transcription</keyword>
<dbReference type="InterPro" id="IPR005471">
    <property type="entry name" value="Tscrpt_reg_IclR_N"/>
</dbReference>
<dbReference type="PANTHER" id="PTHR30136">
    <property type="entry name" value="HELIX-TURN-HELIX TRANSCRIPTIONAL REGULATOR, ICLR FAMILY"/>
    <property type="match status" value="1"/>
</dbReference>
<dbReference type="InterPro" id="IPR050707">
    <property type="entry name" value="HTH_MetabolicPath_Reg"/>
</dbReference>
<dbReference type="InterPro" id="IPR036390">
    <property type="entry name" value="WH_DNA-bd_sf"/>
</dbReference>
<sequence>MSTDTPDSAAPRRQKVQSAEVGTEILKGLAALAPSTSLARLAEHVGMPAAKVHRYLQALLASGFAEQDASTNHYGLGPQALYVGLAAIGRLDVVRVAVPQLAALRDALNETCFLAVWANHGPTVVHVEQPRRAVTLVTQVGSVLPLLGSSTGLVFQACLGAAETAALRAVEQQAPGAPSVEQLQAQAAQLQRDGVLDVHGLLLPGVNALSAPLFGIGGQLVGVLTVVGAASGFAAEPQGPAARQLQAAARAISERMGGAF</sequence>
<dbReference type="Proteomes" id="UP000717995">
    <property type="component" value="Unassembled WGS sequence"/>
</dbReference>
<name>A0ABS2IIB7_9GAMM</name>
<gene>
    <name evidence="6" type="ORF">JQX08_19020</name>
</gene>
<dbReference type="InterPro" id="IPR014757">
    <property type="entry name" value="Tscrpt_reg_IclR_C"/>
</dbReference>
<dbReference type="SUPFAM" id="SSF55781">
    <property type="entry name" value="GAF domain-like"/>
    <property type="match status" value="1"/>
</dbReference>
<evidence type="ECO:0000259" key="5">
    <source>
        <dbReference type="PROSITE" id="PS51078"/>
    </source>
</evidence>
<reference evidence="6 7" key="1">
    <citation type="submission" date="2021-02" db="EMBL/GenBank/DDBJ databases">
        <authorList>
            <person name="Lee D.-H."/>
        </authorList>
    </citation>
    <scope>NUCLEOTIDE SEQUENCE [LARGE SCALE GENOMIC DNA]</scope>
    <source>
        <strain evidence="6 7">UL073</strain>
    </source>
</reference>
<dbReference type="PROSITE" id="PS51077">
    <property type="entry name" value="HTH_ICLR"/>
    <property type="match status" value="1"/>
</dbReference>
<evidence type="ECO:0000256" key="3">
    <source>
        <dbReference type="ARBA" id="ARBA00023163"/>
    </source>
</evidence>
<dbReference type="SUPFAM" id="SSF46785">
    <property type="entry name" value="Winged helix' DNA-binding domain"/>
    <property type="match status" value="1"/>
</dbReference>
<proteinExistence type="predicted"/>
<evidence type="ECO:0000259" key="4">
    <source>
        <dbReference type="PROSITE" id="PS51077"/>
    </source>
</evidence>
<keyword evidence="1" id="KW-0805">Transcription regulation</keyword>
<dbReference type="InterPro" id="IPR036388">
    <property type="entry name" value="WH-like_DNA-bd_sf"/>
</dbReference>
<dbReference type="EMBL" id="JAFEUP010000006">
    <property type="protein sequence ID" value="MBM7062811.1"/>
    <property type="molecule type" value="Genomic_DNA"/>
</dbReference>
<dbReference type="SMART" id="SM00346">
    <property type="entry name" value="HTH_ICLR"/>
    <property type="match status" value="1"/>
</dbReference>
<keyword evidence="2" id="KW-0238">DNA-binding</keyword>
<dbReference type="Pfam" id="PF01614">
    <property type="entry name" value="IclR_C"/>
    <property type="match status" value="1"/>
</dbReference>